<reference evidence="2 3" key="1">
    <citation type="submission" date="2014-10" db="EMBL/GenBank/DDBJ databases">
        <title>Draft genome of the hookworm Ancylostoma caninum.</title>
        <authorList>
            <person name="Mitreva M."/>
        </authorList>
    </citation>
    <scope>NUCLEOTIDE SEQUENCE [LARGE SCALE GENOMIC DNA]</scope>
    <source>
        <strain evidence="2 3">Baltimore</strain>
    </source>
</reference>
<dbReference type="EMBL" id="JOJR01024775">
    <property type="protein sequence ID" value="RCN23871.1"/>
    <property type="molecule type" value="Genomic_DNA"/>
</dbReference>
<evidence type="ECO:0000313" key="2">
    <source>
        <dbReference type="EMBL" id="RCN23871.1"/>
    </source>
</evidence>
<dbReference type="AlphaFoldDB" id="A0A368EW12"/>
<dbReference type="Proteomes" id="UP000252519">
    <property type="component" value="Unassembled WGS sequence"/>
</dbReference>
<dbReference type="InterPro" id="IPR029201">
    <property type="entry name" value="Jiraiya"/>
</dbReference>
<keyword evidence="1" id="KW-0812">Transmembrane</keyword>
<sequence length="132" mass="14679">LPECGRATTLAVKSSSDKIDVELHRTNIWFFSEMVVVIRCSSALEYLERTSFLRLVIYSFWFLGVMLMMTAVLLLCALNPTRGTISKGVGLSLGVSAILFCSVATLKTILFWTRSSPSPTNVDNYKNFSTLV</sequence>
<accession>A0A368EW12</accession>
<keyword evidence="1" id="KW-1133">Transmembrane helix</keyword>
<keyword evidence="1" id="KW-0472">Membrane</keyword>
<feature type="non-terminal residue" evidence="2">
    <location>
        <position position="1"/>
    </location>
</feature>
<dbReference type="Pfam" id="PF15038">
    <property type="entry name" value="Jiraiya"/>
    <property type="match status" value="1"/>
</dbReference>
<keyword evidence="3" id="KW-1185">Reference proteome</keyword>
<gene>
    <name evidence="2" type="ORF">ANCCAN_30440</name>
</gene>
<comment type="caution">
    <text evidence="2">The sequence shown here is derived from an EMBL/GenBank/DDBJ whole genome shotgun (WGS) entry which is preliminary data.</text>
</comment>
<evidence type="ECO:0000313" key="3">
    <source>
        <dbReference type="Proteomes" id="UP000252519"/>
    </source>
</evidence>
<protein>
    <submittedName>
        <fullName evidence="2">Uncharacterized protein</fullName>
    </submittedName>
</protein>
<feature type="transmembrane region" description="Helical" evidence="1">
    <location>
        <begin position="55"/>
        <end position="78"/>
    </location>
</feature>
<proteinExistence type="predicted"/>
<dbReference type="OrthoDB" id="5832709at2759"/>
<name>A0A368EW12_ANCCA</name>
<organism evidence="2 3">
    <name type="scientific">Ancylostoma caninum</name>
    <name type="common">Dog hookworm</name>
    <dbReference type="NCBI Taxonomy" id="29170"/>
    <lineage>
        <taxon>Eukaryota</taxon>
        <taxon>Metazoa</taxon>
        <taxon>Ecdysozoa</taxon>
        <taxon>Nematoda</taxon>
        <taxon>Chromadorea</taxon>
        <taxon>Rhabditida</taxon>
        <taxon>Rhabditina</taxon>
        <taxon>Rhabditomorpha</taxon>
        <taxon>Strongyloidea</taxon>
        <taxon>Ancylostomatidae</taxon>
        <taxon>Ancylostomatinae</taxon>
        <taxon>Ancylostoma</taxon>
    </lineage>
</organism>
<feature type="transmembrane region" description="Helical" evidence="1">
    <location>
        <begin position="90"/>
        <end position="112"/>
    </location>
</feature>
<evidence type="ECO:0000256" key="1">
    <source>
        <dbReference type="SAM" id="Phobius"/>
    </source>
</evidence>